<dbReference type="RefSeq" id="WP_155846984.1">
    <property type="nucleotide sequence ID" value="NZ_CP123532.1"/>
</dbReference>
<accession>A0ABY8NWT3</accession>
<organism evidence="1 2">
    <name type="scientific">Arsenophonus nasoniae</name>
    <name type="common">son-killer infecting Nasonia vitripennis</name>
    <dbReference type="NCBI Taxonomy" id="638"/>
    <lineage>
        <taxon>Bacteria</taxon>
        <taxon>Pseudomonadati</taxon>
        <taxon>Pseudomonadota</taxon>
        <taxon>Gammaproteobacteria</taxon>
        <taxon>Enterobacterales</taxon>
        <taxon>Morganellaceae</taxon>
        <taxon>Arsenophonus</taxon>
    </lineage>
</organism>
<gene>
    <name evidence="1" type="ORF">QE258_26445</name>
</gene>
<dbReference type="EMBL" id="CP123532">
    <property type="protein sequence ID" value="WGM08852.1"/>
    <property type="molecule type" value="Genomic_DNA"/>
</dbReference>
<sequence>MKEKFSPYKLDLKKLRNEGYTFEALAIWLAEEKNVEASPTGIRNFLKKCEIKERLKKS</sequence>
<name>A0ABY8NWT3_9GAMM</name>
<dbReference type="Proteomes" id="UP001177592">
    <property type="component" value="Plasmid paNv_CAN9"/>
</dbReference>
<proteinExistence type="predicted"/>
<protein>
    <submittedName>
        <fullName evidence="1">Uncharacterized protein</fullName>
    </submittedName>
</protein>
<keyword evidence="1" id="KW-0614">Plasmid</keyword>
<geneLocation type="plasmid" evidence="1 2">
    <name>paNv_CAN9</name>
</geneLocation>
<reference evidence="1" key="1">
    <citation type="submission" date="2023-04" db="EMBL/GenBank/DDBJ databases">
        <title>Genome dynamics across the evolutionary transition to endosymbiosis.</title>
        <authorList>
            <person name="Siozios S."/>
            <person name="Nadal-Jimenez P."/>
            <person name="Azagi T."/>
            <person name="Sprong H."/>
            <person name="Frost C.L."/>
            <person name="Parratt S.R."/>
            <person name="Taylor G."/>
            <person name="Brettell L."/>
            <person name="Lew K.C."/>
            <person name="Croft L."/>
            <person name="King K.C."/>
            <person name="Brockhurst M.A."/>
            <person name="Hypsa V."/>
            <person name="Novakova E."/>
            <person name="Darby A.C."/>
            <person name="Hurst G.D.D."/>
        </authorList>
    </citation>
    <scope>NUCLEOTIDE SEQUENCE</scope>
    <source>
        <strain evidence="1">ANv_CAN</strain>
        <plasmid evidence="1">paNv_CAN9</plasmid>
    </source>
</reference>
<keyword evidence="2" id="KW-1185">Reference proteome</keyword>
<evidence type="ECO:0000313" key="1">
    <source>
        <dbReference type="EMBL" id="WGM08852.1"/>
    </source>
</evidence>
<evidence type="ECO:0000313" key="2">
    <source>
        <dbReference type="Proteomes" id="UP001177592"/>
    </source>
</evidence>